<evidence type="ECO:0000256" key="6">
    <source>
        <dbReference type="ARBA" id="ARBA00023204"/>
    </source>
</evidence>
<keyword evidence="5 8" id="KW-0227">DNA damage</keyword>
<comment type="subcellular location">
    <subcellularLocation>
        <location evidence="8">Cytoplasm</location>
    </subcellularLocation>
</comment>
<dbReference type="Proteomes" id="UP000318331">
    <property type="component" value="Unassembled WGS sequence"/>
</dbReference>
<comment type="catalytic activity">
    <reaction evidence="1 8">
        <text>a 4-O-methyl-thymidine in DNA + L-cysteinyl-[protein] = a thymidine in DNA + S-methyl-L-cysteinyl-[protein]</text>
        <dbReference type="Rhea" id="RHEA:53428"/>
        <dbReference type="Rhea" id="RHEA-COMP:10131"/>
        <dbReference type="Rhea" id="RHEA-COMP:10132"/>
        <dbReference type="Rhea" id="RHEA-COMP:13555"/>
        <dbReference type="Rhea" id="RHEA-COMP:13556"/>
        <dbReference type="ChEBI" id="CHEBI:29950"/>
        <dbReference type="ChEBI" id="CHEBI:82612"/>
        <dbReference type="ChEBI" id="CHEBI:137386"/>
        <dbReference type="ChEBI" id="CHEBI:137387"/>
        <dbReference type="EC" id="2.1.1.63"/>
    </reaction>
</comment>
<dbReference type="InterPro" id="IPR036631">
    <property type="entry name" value="MGMT_N_sf"/>
</dbReference>
<dbReference type="SUPFAM" id="SSF46767">
    <property type="entry name" value="Methylated DNA-protein cysteine methyltransferase, C-terminal domain"/>
    <property type="match status" value="1"/>
</dbReference>
<dbReference type="GO" id="GO:0005737">
    <property type="term" value="C:cytoplasm"/>
    <property type="evidence" value="ECO:0007669"/>
    <property type="project" value="UniProtKB-SubCell"/>
</dbReference>
<dbReference type="GO" id="GO:0003908">
    <property type="term" value="F:methylated-DNA-[protein]-cysteine S-methyltransferase activity"/>
    <property type="evidence" value="ECO:0007669"/>
    <property type="project" value="UniProtKB-UniRule"/>
</dbReference>
<keyword evidence="6 8" id="KW-0234">DNA repair</keyword>
<evidence type="ECO:0000259" key="10">
    <source>
        <dbReference type="Pfam" id="PF02870"/>
    </source>
</evidence>
<evidence type="ECO:0000259" key="9">
    <source>
        <dbReference type="Pfam" id="PF01035"/>
    </source>
</evidence>
<evidence type="ECO:0000313" key="12">
    <source>
        <dbReference type="Proteomes" id="UP000318331"/>
    </source>
</evidence>
<dbReference type="AlphaFoldDB" id="A0A543HT45"/>
<dbReference type="HAMAP" id="MF_00772">
    <property type="entry name" value="OGT"/>
    <property type="match status" value="1"/>
</dbReference>
<dbReference type="FunFam" id="1.10.10.10:FF:000337">
    <property type="entry name" value="Methylated-DNA--protein-cysteine methyltransferase"/>
    <property type="match status" value="1"/>
</dbReference>
<feature type="active site" description="Nucleophile; methyl group acceptor" evidence="8">
    <location>
        <position position="163"/>
    </location>
</feature>
<dbReference type="InterPro" id="IPR023546">
    <property type="entry name" value="MGMT"/>
</dbReference>
<protein>
    <recommendedName>
        <fullName evidence="8">Methylated-DNA--protein-cysteine methyltransferase</fullName>
        <ecNumber evidence="8">2.1.1.63</ecNumber>
    </recommendedName>
    <alternativeName>
        <fullName evidence="8">6-O-methylguanine-DNA methyltransferase</fullName>
        <shortName evidence="8">MGMT</shortName>
    </alternativeName>
    <alternativeName>
        <fullName evidence="8">O-6-methylguanine-DNA-alkyltransferase</fullName>
    </alternativeName>
</protein>
<dbReference type="InterPro" id="IPR036217">
    <property type="entry name" value="MethylDNA_cys_MeTrfase_DNAb"/>
</dbReference>
<keyword evidence="12" id="KW-1185">Reference proteome</keyword>
<comment type="similarity">
    <text evidence="8">Belongs to the MGMT family.</text>
</comment>
<accession>A0A543HT45</accession>
<keyword evidence="2 8" id="KW-0963">Cytoplasm</keyword>
<dbReference type="InterPro" id="IPR008332">
    <property type="entry name" value="MethylG_MeTrfase_N"/>
</dbReference>
<comment type="catalytic activity">
    <reaction evidence="7 8">
        <text>a 6-O-methyl-2'-deoxyguanosine in DNA + L-cysteinyl-[protein] = S-methyl-L-cysteinyl-[protein] + a 2'-deoxyguanosine in DNA</text>
        <dbReference type="Rhea" id="RHEA:24000"/>
        <dbReference type="Rhea" id="RHEA-COMP:10131"/>
        <dbReference type="Rhea" id="RHEA-COMP:10132"/>
        <dbReference type="Rhea" id="RHEA-COMP:11367"/>
        <dbReference type="Rhea" id="RHEA-COMP:11368"/>
        <dbReference type="ChEBI" id="CHEBI:29950"/>
        <dbReference type="ChEBI" id="CHEBI:82612"/>
        <dbReference type="ChEBI" id="CHEBI:85445"/>
        <dbReference type="ChEBI" id="CHEBI:85448"/>
        <dbReference type="EC" id="2.1.1.63"/>
    </reaction>
</comment>
<name>A0A543HT45_9MICO</name>
<evidence type="ECO:0000256" key="7">
    <source>
        <dbReference type="ARBA" id="ARBA00049348"/>
    </source>
</evidence>
<dbReference type="Gene3D" id="1.10.10.10">
    <property type="entry name" value="Winged helix-like DNA-binding domain superfamily/Winged helix DNA-binding domain"/>
    <property type="match status" value="1"/>
</dbReference>
<dbReference type="RefSeq" id="WP_342777460.1">
    <property type="nucleotide sequence ID" value="NZ_BAAAYS010000006.1"/>
</dbReference>
<dbReference type="PROSITE" id="PS00374">
    <property type="entry name" value="MGMT"/>
    <property type="match status" value="1"/>
</dbReference>
<dbReference type="PANTHER" id="PTHR10815">
    <property type="entry name" value="METHYLATED-DNA--PROTEIN-CYSTEINE METHYLTRANSFERASE"/>
    <property type="match status" value="1"/>
</dbReference>
<comment type="function">
    <text evidence="8">Involved in the cellular defense against the biological effects of O6-methylguanine (O6-MeG) and O4-methylthymine (O4-MeT) in DNA. Repairs the methylated nucleobase in DNA by stoichiometrically transferring the methyl group to a cysteine residue in the enzyme. This is a suicide reaction: the enzyme is irreversibly inactivated.</text>
</comment>
<gene>
    <name evidence="11" type="ORF">FB466_2479</name>
</gene>
<feature type="domain" description="Methylated-DNA-[protein]-cysteine S-methyltransferase DNA binding" evidence="9">
    <location>
        <begin position="112"/>
        <end position="191"/>
    </location>
</feature>
<dbReference type="EMBL" id="VFPN01000003">
    <property type="protein sequence ID" value="TQM61523.1"/>
    <property type="molecule type" value="Genomic_DNA"/>
</dbReference>
<keyword evidence="3 8" id="KW-0489">Methyltransferase</keyword>
<dbReference type="SUPFAM" id="SSF53155">
    <property type="entry name" value="Methylated DNA-protein cysteine methyltransferase domain"/>
    <property type="match status" value="1"/>
</dbReference>
<dbReference type="InterPro" id="IPR036388">
    <property type="entry name" value="WH-like_DNA-bd_sf"/>
</dbReference>
<dbReference type="Pfam" id="PF01035">
    <property type="entry name" value="DNA_binding_1"/>
    <property type="match status" value="1"/>
</dbReference>
<comment type="caution">
    <text evidence="11">The sequence shown here is derived from an EMBL/GenBank/DDBJ whole genome shotgun (WGS) entry which is preliminary data.</text>
</comment>
<organism evidence="11 12">
    <name type="scientific">Klugiella xanthotipulae</name>
    <dbReference type="NCBI Taxonomy" id="244735"/>
    <lineage>
        <taxon>Bacteria</taxon>
        <taxon>Bacillati</taxon>
        <taxon>Actinomycetota</taxon>
        <taxon>Actinomycetes</taxon>
        <taxon>Micrococcales</taxon>
        <taxon>Microbacteriaceae</taxon>
        <taxon>Klugiella</taxon>
    </lineage>
</organism>
<evidence type="ECO:0000313" key="11">
    <source>
        <dbReference type="EMBL" id="TQM61523.1"/>
    </source>
</evidence>
<reference evidence="11 12" key="1">
    <citation type="submission" date="2019-06" db="EMBL/GenBank/DDBJ databases">
        <title>Sequencing the genomes of 1000 actinobacteria strains.</title>
        <authorList>
            <person name="Klenk H.-P."/>
        </authorList>
    </citation>
    <scope>NUCLEOTIDE SEQUENCE [LARGE SCALE GENOMIC DNA]</scope>
    <source>
        <strain evidence="11 12">DSM 18031</strain>
    </source>
</reference>
<dbReference type="InterPro" id="IPR014048">
    <property type="entry name" value="MethylDNA_cys_MeTrfase_DNA-bd"/>
</dbReference>
<dbReference type="NCBIfam" id="TIGR00589">
    <property type="entry name" value="ogt"/>
    <property type="match status" value="1"/>
</dbReference>
<sequence length="201" mass="21738">MTPTRMRTSRQGSTARLQSDRLVPAHKKEKQMTTRHALYASPIGNLTLVVDGDALVGIYFPDHWTNPDTSTFGELVPLASDGGFAEPVRQLAEYFAGLRTTFDLTTAPIGSEFQRSVWAILAGIPFGETVTYGQIARELGSPTMARLVGGAVGSNPLSIVVPCHRVVGSNGSLTGYAGGLERKRFLLNLEEPEEASSERLF</sequence>
<keyword evidence="4 8" id="KW-0808">Transferase</keyword>
<feature type="domain" description="Methylguanine DNA methyltransferase ribonuclease-like" evidence="10">
    <location>
        <begin position="35"/>
        <end position="106"/>
    </location>
</feature>
<dbReference type="EC" id="2.1.1.63" evidence="8"/>
<comment type="miscellaneous">
    <text evidence="8">This enzyme catalyzes only one turnover and therefore is not strictly catalytic. According to one definition, an enzyme is a biocatalyst that acts repeatedly and over many reaction cycles.</text>
</comment>
<evidence type="ECO:0000256" key="2">
    <source>
        <dbReference type="ARBA" id="ARBA00022490"/>
    </source>
</evidence>
<dbReference type="InterPro" id="IPR001497">
    <property type="entry name" value="MethylDNA_cys_MeTrfase_AS"/>
</dbReference>
<proteinExistence type="inferred from homology"/>
<evidence type="ECO:0000256" key="5">
    <source>
        <dbReference type="ARBA" id="ARBA00022763"/>
    </source>
</evidence>
<dbReference type="GO" id="GO:0032259">
    <property type="term" value="P:methylation"/>
    <property type="evidence" value="ECO:0007669"/>
    <property type="project" value="UniProtKB-KW"/>
</dbReference>
<dbReference type="CDD" id="cd06445">
    <property type="entry name" value="ATase"/>
    <property type="match status" value="1"/>
</dbReference>
<evidence type="ECO:0000256" key="4">
    <source>
        <dbReference type="ARBA" id="ARBA00022679"/>
    </source>
</evidence>
<dbReference type="Gene3D" id="3.30.160.70">
    <property type="entry name" value="Methylated DNA-protein cysteine methyltransferase domain"/>
    <property type="match status" value="1"/>
</dbReference>
<dbReference type="Pfam" id="PF02870">
    <property type="entry name" value="Methyltransf_1N"/>
    <property type="match status" value="1"/>
</dbReference>
<evidence type="ECO:0000256" key="1">
    <source>
        <dbReference type="ARBA" id="ARBA00001286"/>
    </source>
</evidence>
<evidence type="ECO:0000256" key="3">
    <source>
        <dbReference type="ARBA" id="ARBA00022603"/>
    </source>
</evidence>
<dbReference type="PANTHER" id="PTHR10815:SF5">
    <property type="entry name" value="METHYLATED-DNA--PROTEIN-CYSTEINE METHYLTRANSFERASE"/>
    <property type="match status" value="1"/>
</dbReference>
<dbReference type="GO" id="GO:0006307">
    <property type="term" value="P:DNA alkylation repair"/>
    <property type="evidence" value="ECO:0007669"/>
    <property type="project" value="UniProtKB-UniRule"/>
</dbReference>
<evidence type="ECO:0000256" key="8">
    <source>
        <dbReference type="HAMAP-Rule" id="MF_00772"/>
    </source>
</evidence>